<name>A0A0S4ULF9_RALSL</name>
<evidence type="ECO:0000313" key="2">
    <source>
        <dbReference type="EMBL" id="CUV36850.1"/>
    </source>
</evidence>
<dbReference type="EMBL" id="LN899825">
    <property type="protein sequence ID" value="CUV36850.1"/>
    <property type="molecule type" value="Genomic_DNA"/>
</dbReference>
<sequence>MTKQPLWLQSSPVQQLLNLLVDRMDSAEQRGSARTQSVALWERTWPALYKAQRESEKEELWGHAVELVRWGWLTVKPAGAIRSRSGYADSPRVTVANEVEVRRTVGRAQRVKSAAERWREAVRDRLQGAAEVKAAVSEFCIDMPDHTMAEVVERLNELPALAGKPMLLREVSSQLFWGMSKVLDKRQSLVAAVLGVDECPFPESPIQLQVFLPPAGCRGVLFIENLMSFERAIRSTSSAFDGLALVYASGFKGSAQRLRTPDGCSLFYAARGGISQNLRDGFEAWLFGKDVIPAFFWGDLDWSGMRILSAMRASFLGLTAWEPGYSQMLAALIEGKGHSPEAADKQGQKALGTSGCAYADAHLIPALQSYGRFVDQEQINP</sequence>
<dbReference type="AlphaFoldDB" id="A0A0S4ULF9"/>
<accession>A0A0S4ULF9</accession>
<protein>
    <submittedName>
        <fullName evidence="1">Uncharacterized protein</fullName>
    </submittedName>
</protein>
<evidence type="ECO:0000313" key="4">
    <source>
        <dbReference type="EMBL" id="CUV63427.1"/>
    </source>
</evidence>
<dbReference type="EMBL" id="LN899826">
    <property type="protein sequence ID" value="CUV41638.1"/>
    <property type="molecule type" value="Genomic_DNA"/>
</dbReference>
<dbReference type="EMBL" id="LN899823">
    <property type="protein sequence ID" value="CUV23043.1"/>
    <property type="molecule type" value="Genomic_DNA"/>
</dbReference>
<gene>
    <name evidence="4" type="ORF">RD1301_v1_3440003</name>
    <name evidence="1" type="ORF">RUN1744_v1_320003</name>
    <name evidence="2" type="ORF">TD1301_v1_2530003</name>
    <name evidence="3" type="ORF">TF3108_v1_820050</name>
</gene>
<dbReference type="EMBL" id="LN899822">
    <property type="protein sequence ID" value="CUV63427.1"/>
    <property type="molecule type" value="Genomic_DNA"/>
</dbReference>
<reference evidence="1" key="1">
    <citation type="submission" date="2015-10" db="EMBL/GenBank/DDBJ databases">
        <authorList>
            <person name="Gilbert D.G."/>
        </authorList>
    </citation>
    <scope>NUCLEOTIDE SEQUENCE</scope>
    <source>
        <strain evidence="1">Phyl III-seqv23</strain>
    </source>
</reference>
<proteinExistence type="predicted"/>
<organism evidence="1">
    <name type="scientific">Ralstonia solanacearum</name>
    <name type="common">Pseudomonas solanacearum</name>
    <dbReference type="NCBI Taxonomy" id="305"/>
    <lineage>
        <taxon>Bacteria</taxon>
        <taxon>Pseudomonadati</taxon>
        <taxon>Pseudomonadota</taxon>
        <taxon>Betaproteobacteria</taxon>
        <taxon>Burkholderiales</taxon>
        <taxon>Burkholderiaceae</taxon>
        <taxon>Ralstonia</taxon>
        <taxon>Ralstonia solanacearum species complex</taxon>
    </lineage>
</organism>
<evidence type="ECO:0000313" key="1">
    <source>
        <dbReference type="EMBL" id="CUV23043.1"/>
    </source>
</evidence>
<evidence type="ECO:0000313" key="3">
    <source>
        <dbReference type="EMBL" id="CUV41638.1"/>
    </source>
</evidence>